<keyword evidence="3" id="KW-1133">Transmembrane helix</keyword>
<keyword evidence="4" id="KW-0472">Membrane</keyword>
<evidence type="ECO:0000256" key="3">
    <source>
        <dbReference type="ARBA" id="ARBA00022989"/>
    </source>
</evidence>
<organism evidence="6 7">
    <name type="scientific">Naja naja</name>
    <name type="common">Indian cobra</name>
    <dbReference type="NCBI Taxonomy" id="35670"/>
    <lineage>
        <taxon>Eukaryota</taxon>
        <taxon>Metazoa</taxon>
        <taxon>Chordata</taxon>
        <taxon>Craniata</taxon>
        <taxon>Vertebrata</taxon>
        <taxon>Euteleostomi</taxon>
        <taxon>Lepidosauria</taxon>
        <taxon>Squamata</taxon>
        <taxon>Bifurcata</taxon>
        <taxon>Unidentata</taxon>
        <taxon>Episquamata</taxon>
        <taxon>Toxicofera</taxon>
        <taxon>Serpentes</taxon>
        <taxon>Colubroidea</taxon>
        <taxon>Elapidae</taxon>
        <taxon>Elapinae</taxon>
        <taxon>Naja</taxon>
    </lineage>
</organism>
<dbReference type="Pfam" id="PF07686">
    <property type="entry name" value="V-set"/>
    <property type="match status" value="1"/>
</dbReference>
<dbReference type="OMA" id="TQHIVWY"/>
<dbReference type="InterPro" id="IPR051036">
    <property type="entry name" value="SIGLEC"/>
</dbReference>
<dbReference type="Gene3D" id="2.60.40.10">
    <property type="entry name" value="Immunoglobulins"/>
    <property type="match status" value="2"/>
</dbReference>
<dbReference type="OrthoDB" id="10012075at2759"/>
<dbReference type="GeneTree" id="ENSGT01150000286907"/>
<reference evidence="6" key="1">
    <citation type="submission" date="2025-08" db="UniProtKB">
        <authorList>
            <consortium name="Ensembl"/>
        </authorList>
    </citation>
    <scope>IDENTIFICATION</scope>
</reference>
<accession>A0A8C6YBD2</accession>
<dbReference type="PANTHER" id="PTHR12035:SF125">
    <property type="entry name" value="SIALIC ACID-BINDING IG-LIKE LECTIN 5"/>
    <property type="match status" value="1"/>
</dbReference>
<dbReference type="GO" id="GO:0007155">
    <property type="term" value="P:cell adhesion"/>
    <property type="evidence" value="ECO:0007669"/>
    <property type="project" value="TreeGrafter"/>
</dbReference>
<dbReference type="AlphaFoldDB" id="A0A8C6YBD2"/>
<dbReference type="InterPro" id="IPR036179">
    <property type="entry name" value="Ig-like_dom_sf"/>
</dbReference>
<dbReference type="PROSITE" id="PS50835">
    <property type="entry name" value="IG_LIKE"/>
    <property type="match status" value="1"/>
</dbReference>
<dbReference type="GO" id="GO:0033691">
    <property type="term" value="F:sialic acid binding"/>
    <property type="evidence" value="ECO:0007669"/>
    <property type="project" value="TreeGrafter"/>
</dbReference>
<dbReference type="InterPro" id="IPR013106">
    <property type="entry name" value="Ig_V-set"/>
</dbReference>
<keyword evidence="7" id="KW-1185">Reference proteome</keyword>
<dbReference type="InterPro" id="IPR013783">
    <property type="entry name" value="Ig-like_fold"/>
</dbReference>
<evidence type="ECO:0000313" key="7">
    <source>
        <dbReference type="Proteomes" id="UP000694559"/>
    </source>
</evidence>
<dbReference type="Ensembl" id="ENSNNAT00000027324.1">
    <property type="protein sequence ID" value="ENSNNAP00000026071.1"/>
    <property type="gene ID" value="ENSNNAG00000016977.1"/>
</dbReference>
<comment type="subcellular location">
    <subcellularLocation>
        <location evidence="1">Membrane</location>
        <topology evidence="1">Single-pass membrane protein</topology>
    </subcellularLocation>
</comment>
<evidence type="ECO:0000313" key="6">
    <source>
        <dbReference type="Ensembl" id="ENSNNAP00000026071.1"/>
    </source>
</evidence>
<dbReference type="GO" id="GO:0005886">
    <property type="term" value="C:plasma membrane"/>
    <property type="evidence" value="ECO:0007669"/>
    <property type="project" value="TreeGrafter"/>
</dbReference>
<sequence>AYLSLFLLSCVIPEEEGEYYLEAPHHVLVEEGLCAMIPCNFTYNKQDAREDAELNGFWKKGIEGMKTYKTVATSTQMSAENHFQLIGNLTAGNCSLLILNAQESDKGKYFFRMEKAPYAKYNFFRFANPYLNVTSEQPPEIRILGTLRAGYSTKITCTTFASCSWMPPNFTWNGLPQNIEPSLQLNGTQVYSVVDFLPSVADHKQNITCRVNYTSVTNSSSRGTTVQLNVTCELTQPSILLRWVKGGPRLLGARG</sequence>
<reference evidence="6" key="2">
    <citation type="submission" date="2025-09" db="UniProtKB">
        <authorList>
            <consortium name="Ensembl"/>
        </authorList>
    </citation>
    <scope>IDENTIFICATION</scope>
</reference>
<protein>
    <recommendedName>
        <fullName evidence="5">Ig-like domain-containing protein</fullName>
    </recommendedName>
</protein>
<evidence type="ECO:0000259" key="5">
    <source>
        <dbReference type="PROSITE" id="PS50835"/>
    </source>
</evidence>
<dbReference type="Proteomes" id="UP000694559">
    <property type="component" value="Unplaced"/>
</dbReference>
<dbReference type="PANTHER" id="PTHR12035">
    <property type="entry name" value="SIALIC ACID BINDING IMMUNOGLOBULIN-LIKE LECTIN"/>
    <property type="match status" value="1"/>
</dbReference>
<dbReference type="InterPro" id="IPR007110">
    <property type="entry name" value="Ig-like_dom"/>
</dbReference>
<evidence type="ECO:0000256" key="2">
    <source>
        <dbReference type="ARBA" id="ARBA00022692"/>
    </source>
</evidence>
<proteinExistence type="predicted"/>
<evidence type="ECO:0000256" key="4">
    <source>
        <dbReference type="ARBA" id="ARBA00023136"/>
    </source>
</evidence>
<dbReference type="SUPFAM" id="SSF48726">
    <property type="entry name" value="Immunoglobulin"/>
    <property type="match status" value="2"/>
</dbReference>
<name>A0A8C6YBD2_NAJNA</name>
<feature type="domain" description="Ig-like" evidence="5">
    <location>
        <begin position="198"/>
        <end position="255"/>
    </location>
</feature>
<evidence type="ECO:0000256" key="1">
    <source>
        <dbReference type="ARBA" id="ARBA00004167"/>
    </source>
</evidence>
<keyword evidence="2" id="KW-0812">Transmembrane</keyword>